<gene>
    <name evidence="1" type="ORF">KPL71_003462</name>
</gene>
<reference evidence="2" key="1">
    <citation type="journal article" date="2023" name="Hortic. Res.">
        <title>A chromosome-level phased genome enabling allele-level studies in sweet orange: a case study on citrus Huanglongbing tolerance.</title>
        <authorList>
            <person name="Wu B."/>
            <person name="Yu Q."/>
            <person name="Deng Z."/>
            <person name="Duan Y."/>
            <person name="Luo F."/>
            <person name="Gmitter F. Jr."/>
        </authorList>
    </citation>
    <scope>NUCLEOTIDE SEQUENCE [LARGE SCALE GENOMIC DNA]</scope>
    <source>
        <strain evidence="2">cv. Valencia</strain>
    </source>
</reference>
<accession>A0ACB8MZ49</accession>
<dbReference type="EMBL" id="CM039171">
    <property type="protein sequence ID" value="KAH9790609.1"/>
    <property type="molecule type" value="Genomic_DNA"/>
</dbReference>
<protein>
    <submittedName>
        <fullName evidence="1">Retrovirus-related pol polyprotein from transposon RE2</fullName>
    </submittedName>
</protein>
<keyword evidence="2" id="KW-1185">Reference proteome</keyword>
<name>A0ACB8MZ49_CITSI</name>
<sequence>MATEPSAISSTSPASQSPHSSNNQANDCVSINAAAQLPIRLTSENYFTWRAQFLSLVFGYNLTGYIDGTSECPSQYQTSSSNGLRTINIAYTLWKRQDQLIFHSILASCTERVAPLIASSTTSKQAWDKLARLYSNRSHSRKDFKEIIAGVQIRETPLSFDELYKKLVDYEDMLKRDEKSTDTTITVNAAIKQQTNCGPHQNQRRDDNPGFNNGPNRSAASHHVTGDLRNLSTHSPYHGSDSVIVGNGMGLASIEFFRDHFQMKDLSTGAVLLQGRNNQGVYEWPTTSSLPVPALPTFNATIKTDAAHWHQRLGLNMMFSLHLFVLKHLLKIIFVPPFALFTPTAVLFTSPCHASVPTLSSLISNLSSPVLSSSPSPPTPPSSSPPTPPPPPPTRTHQMITRSRNNTYKPKRLDYTTLTLIISKHLLPSTVEPISIKAALADPQWLQAMHTEYNALISNHTWDLIHSVPSHNLVGCKWVFRVKRHPDGSVDRYKVRLVIKGFTQRPGLDYHDTFSPVVKTSIVRVILCLALQFGWSVCQLDINNAFLNGSLDEEVYIKQSPDFIDYNRPSFVCRLRKSLYGLKQVIQHFIHSLASAFALKDFGSLHHFLKLELLCTPSAVFLSQHHYVRSLLDRFGMTDAKPIATPLSATVGLQQTDGTSYRQLLSALQYLTLTRPDICFAVNKLSQFISTSAYTIFFGGNPITWSSKKQKSMARSSTEAEFRAIASTISELFWLRHLLYELGIQILMPKLFCDNLGATHVCTNPRYHSRMQHVEIEFYFVRDKIAQGLLSVAHVPFDHQLTDALTKPLPRLSFERAQSKLGVLDGTPLLRGRNSLM</sequence>
<dbReference type="Proteomes" id="UP000829398">
    <property type="component" value="Chromosome 2"/>
</dbReference>
<comment type="caution">
    <text evidence="1">The sequence shown here is derived from an EMBL/GenBank/DDBJ whole genome shotgun (WGS) entry which is preliminary data.</text>
</comment>
<evidence type="ECO:0000313" key="1">
    <source>
        <dbReference type="EMBL" id="KAH9790609.1"/>
    </source>
</evidence>
<evidence type="ECO:0000313" key="2">
    <source>
        <dbReference type="Proteomes" id="UP000829398"/>
    </source>
</evidence>
<proteinExistence type="predicted"/>
<organism evidence="1 2">
    <name type="scientific">Citrus sinensis</name>
    <name type="common">Sweet orange</name>
    <name type="synonym">Citrus aurantium var. sinensis</name>
    <dbReference type="NCBI Taxonomy" id="2711"/>
    <lineage>
        <taxon>Eukaryota</taxon>
        <taxon>Viridiplantae</taxon>
        <taxon>Streptophyta</taxon>
        <taxon>Embryophyta</taxon>
        <taxon>Tracheophyta</taxon>
        <taxon>Spermatophyta</taxon>
        <taxon>Magnoliopsida</taxon>
        <taxon>eudicotyledons</taxon>
        <taxon>Gunneridae</taxon>
        <taxon>Pentapetalae</taxon>
        <taxon>rosids</taxon>
        <taxon>malvids</taxon>
        <taxon>Sapindales</taxon>
        <taxon>Rutaceae</taxon>
        <taxon>Aurantioideae</taxon>
        <taxon>Citrus</taxon>
    </lineage>
</organism>